<dbReference type="Proteomes" id="UP000694005">
    <property type="component" value="Chromosome A03"/>
</dbReference>
<proteinExistence type="predicted"/>
<feature type="non-terminal residue" evidence="1">
    <location>
        <position position="1"/>
    </location>
</feature>
<dbReference type="AlphaFoldDB" id="A0A8D9LNH1"/>
<evidence type="ECO:0000313" key="1">
    <source>
        <dbReference type="EMBL" id="CAG7880990.1"/>
    </source>
</evidence>
<dbReference type="EMBL" id="LS974619">
    <property type="protein sequence ID" value="CAG7880990.1"/>
    <property type="molecule type" value="Genomic_DNA"/>
</dbReference>
<accession>A0A8D9LNH1</accession>
<sequence length="93" mass="10723">MAPPLHANEEIRSCKNLQQMEIHTHVRLLNFNIIFSLEFLDAAAFYTFLLYSYADILGFGIHVNVDVHPNTSLSRIKKKKENNDAHKQLGENK</sequence>
<name>A0A8D9LNH1_BRACM</name>
<reference evidence="1 2" key="1">
    <citation type="submission" date="2021-07" db="EMBL/GenBank/DDBJ databases">
        <authorList>
            <consortium name="Genoscope - CEA"/>
            <person name="William W."/>
        </authorList>
    </citation>
    <scope>NUCLEOTIDE SEQUENCE [LARGE SCALE GENOMIC DNA]</scope>
</reference>
<dbReference type="Gramene" id="A03p23330.2_BraZ1">
    <property type="protein sequence ID" value="A03p23330.2_BraZ1.CDS"/>
    <property type="gene ID" value="A03g23330.2_BraZ1"/>
</dbReference>
<gene>
    <name evidence="1" type="ORF">BRAPAZ1V2_A03P23330.2</name>
</gene>
<protein>
    <submittedName>
        <fullName evidence="1">Uncharacterized protein</fullName>
    </submittedName>
</protein>
<organism evidence="1 2">
    <name type="scientific">Brassica campestris</name>
    <name type="common">Field mustard</name>
    <dbReference type="NCBI Taxonomy" id="3711"/>
    <lineage>
        <taxon>Eukaryota</taxon>
        <taxon>Viridiplantae</taxon>
        <taxon>Streptophyta</taxon>
        <taxon>Embryophyta</taxon>
        <taxon>Tracheophyta</taxon>
        <taxon>Spermatophyta</taxon>
        <taxon>Magnoliopsida</taxon>
        <taxon>eudicotyledons</taxon>
        <taxon>Gunneridae</taxon>
        <taxon>Pentapetalae</taxon>
        <taxon>rosids</taxon>
        <taxon>malvids</taxon>
        <taxon>Brassicales</taxon>
        <taxon>Brassicaceae</taxon>
        <taxon>Brassiceae</taxon>
        <taxon>Brassica</taxon>
    </lineage>
</organism>
<evidence type="ECO:0000313" key="2">
    <source>
        <dbReference type="Proteomes" id="UP000694005"/>
    </source>
</evidence>